<evidence type="ECO:0000259" key="2">
    <source>
        <dbReference type="SMART" id="SM01274"/>
    </source>
</evidence>
<dbReference type="OrthoDB" id="4246724at2"/>
<evidence type="ECO:0000256" key="1">
    <source>
        <dbReference type="ARBA" id="ARBA00023002"/>
    </source>
</evidence>
<dbReference type="InterPro" id="IPR012301">
    <property type="entry name" value="Malic_N_dom"/>
</dbReference>
<accession>A0A401YCT7</accession>
<dbReference type="AlphaFoldDB" id="A0A401YCT7"/>
<dbReference type="InterPro" id="IPR037062">
    <property type="entry name" value="Malic_N_dom_sf"/>
</dbReference>
<dbReference type="RefSeq" id="WP_126634765.1">
    <property type="nucleotide sequence ID" value="NZ_BIFH01000013.1"/>
</dbReference>
<keyword evidence="1" id="KW-0560">Oxidoreductase</keyword>
<comment type="caution">
    <text evidence="3">The sequence shown here is derived from an EMBL/GenBank/DDBJ whole genome shotgun (WGS) entry which is preliminary data.</text>
</comment>
<protein>
    <submittedName>
        <fullName evidence="3">Malate dehydrogenase</fullName>
    </submittedName>
</protein>
<dbReference type="PANTHER" id="PTHR43237:SF4">
    <property type="entry name" value="NADP-DEPENDENT MALIC ENZYME"/>
    <property type="match status" value="1"/>
</dbReference>
<dbReference type="GO" id="GO:0016616">
    <property type="term" value="F:oxidoreductase activity, acting on the CH-OH group of donors, NAD or NADP as acceptor"/>
    <property type="evidence" value="ECO:0007669"/>
    <property type="project" value="InterPro"/>
</dbReference>
<dbReference type="SMART" id="SM01274">
    <property type="entry name" value="malic"/>
    <property type="match status" value="1"/>
</dbReference>
<feature type="domain" description="Malic enzyme N-terminal" evidence="2">
    <location>
        <begin position="96"/>
        <end position="217"/>
    </location>
</feature>
<dbReference type="Gene3D" id="3.40.50.10380">
    <property type="entry name" value="Malic enzyme, N-terminal domain"/>
    <property type="match status" value="1"/>
</dbReference>
<dbReference type="PANTHER" id="PTHR43237">
    <property type="entry name" value="NADP-DEPENDENT MALIC ENZYME"/>
    <property type="match status" value="1"/>
</dbReference>
<organism evidence="3 4">
    <name type="scientific">Embleya hyalina</name>
    <dbReference type="NCBI Taxonomy" id="516124"/>
    <lineage>
        <taxon>Bacteria</taxon>
        <taxon>Bacillati</taxon>
        <taxon>Actinomycetota</taxon>
        <taxon>Actinomycetes</taxon>
        <taxon>Kitasatosporales</taxon>
        <taxon>Streptomycetaceae</taxon>
        <taxon>Embleya</taxon>
    </lineage>
</organism>
<dbReference type="Proteomes" id="UP000286931">
    <property type="component" value="Unassembled WGS sequence"/>
</dbReference>
<dbReference type="GO" id="GO:0004470">
    <property type="term" value="F:malic enzyme activity"/>
    <property type="evidence" value="ECO:0007669"/>
    <property type="project" value="InterPro"/>
</dbReference>
<reference evidence="3 4" key="1">
    <citation type="submission" date="2018-12" db="EMBL/GenBank/DDBJ databases">
        <title>Draft genome sequence of Embleya hyalina NBRC 13850T.</title>
        <authorList>
            <person name="Komaki H."/>
            <person name="Hosoyama A."/>
            <person name="Kimura A."/>
            <person name="Ichikawa N."/>
            <person name="Tamura T."/>
        </authorList>
    </citation>
    <scope>NUCLEOTIDE SEQUENCE [LARGE SCALE GENOMIC DNA]</scope>
    <source>
        <strain evidence="3 4">NBRC 13850</strain>
    </source>
</reference>
<dbReference type="InterPro" id="IPR046346">
    <property type="entry name" value="Aminoacid_DH-like_N_sf"/>
</dbReference>
<evidence type="ECO:0000313" key="4">
    <source>
        <dbReference type="Proteomes" id="UP000286931"/>
    </source>
</evidence>
<dbReference type="SUPFAM" id="SSF53223">
    <property type="entry name" value="Aminoacid dehydrogenase-like, N-terminal domain"/>
    <property type="match status" value="1"/>
</dbReference>
<gene>
    <name evidence="3" type="ORF">EHYA_00024</name>
</gene>
<name>A0A401YCT7_9ACTN</name>
<dbReference type="EMBL" id="BIFH01000013">
    <property type="protein sequence ID" value="GCD92386.1"/>
    <property type="molecule type" value="Genomic_DNA"/>
</dbReference>
<keyword evidence="4" id="KW-1185">Reference proteome</keyword>
<proteinExistence type="predicted"/>
<dbReference type="InterPro" id="IPR051674">
    <property type="entry name" value="Malate_Decarboxylase"/>
</dbReference>
<sequence>MLSRGQGGAERPAPNPAYSVRIHIPPDADAIVESVLADAPGTVARRADEPDVTGARRITLDADGPHTLAWLTRTLARRLGADLLHAQDPVFTAASTGKLTLRVCAATSTGHDVALLDADADRRVVSHLAAHPEQIDRYTGRGHRVALISDASAVLGFEELPADAVLPALESQAVHLRRATGLDVFPLPVATPDVTDIARAVRILAPGFAAAVLVHTRLDRVTVTHAALGPTPPVLLLDTINDGLAPATAAATVNALVNRGLNPLSARVIVVDPAAGGDLAGLLIACGIADLTLFDPFTHSADALHTIADGADLIVDLTAFATPPPGVPVLRARPDTPPAFGATTTGPRPLHALPGLLTAATATRRPITGHARVAAVYALIENTPRNALLPPTDQPGLTAVVAAAATRALDNDPDPDRG</sequence>
<evidence type="ECO:0000313" key="3">
    <source>
        <dbReference type="EMBL" id="GCD92386.1"/>
    </source>
</evidence>